<dbReference type="InterPro" id="IPR052158">
    <property type="entry name" value="INH-QAR"/>
</dbReference>
<dbReference type="InterPro" id="IPR002818">
    <property type="entry name" value="DJ-1/PfpI"/>
</dbReference>
<dbReference type="PANTHER" id="PTHR43130:SF3">
    <property type="entry name" value="HTH-TYPE TRANSCRIPTIONAL REGULATOR RV1931C"/>
    <property type="match status" value="1"/>
</dbReference>
<dbReference type="InterPro" id="IPR018060">
    <property type="entry name" value="HTH_AraC"/>
</dbReference>
<dbReference type="PANTHER" id="PTHR43130">
    <property type="entry name" value="ARAC-FAMILY TRANSCRIPTIONAL REGULATOR"/>
    <property type="match status" value="1"/>
</dbReference>
<keyword evidence="2" id="KW-0804">Transcription</keyword>
<proteinExistence type="predicted"/>
<dbReference type="EMBL" id="LVXG01000056">
    <property type="protein sequence ID" value="OQP42708.1"/>
    <property type="molecule type" value="Genomic_DNA"/>
</dbReference>
<dbReference type="SUPFAM" id="SSF52317">
    <property type="entry name" value="Class I glutamine amidotransferase-like"/>
    <property type="match status" value="1"/>
</dbReference>
<keyword evidence="5" id="KW-1185">Reference proteome</keyword>
<comment type="caution">
    <text evidence="4">The sequence shown here is derived from an EMBL/GenBank/DDBJ whole genome shotgun (WGS) entry which is preliminary data.</text>
</comment>
<evidence type="ECO:0000313" key="5">
    <source>
        <dbReference type="Proteomes" id="UP000192610"/>
    </source>
</evidence>
<protein>
    <submittedName>
        <fullName evidence="4">AraC family transcriptional regulator</fullName>
    </submittedName>
</protein>
<sequence length="326" mass="36663">MKKISLLVHEDIYSSSVASVIDLFAGANWCLEQSGRSPAFKLELVSEKENNIELDVPARFICYRTLEKVTGTDLIIVPGFNGDSKAILKKYRDTVNWIKEMNKSGTEIASMCVGSFFLAEAGLLNGKTATSHWAATDEMQLRYPLIKVKSDRVITDQDGIYTGGGAFAALKLILYLIEKFCGRETVLLVSKQFSIDIDPASQSHFAIFTGQRQHNDDEILKSQAYIEQNYSANITIGQVSALANTGMRNFIRRFKAATNNTPKEYLQRVRIEAAKKALEDKNLPLNEVVNITGYEDVKTFRMVFKKMTGLSPRDYRKRYAKNVNVL</sequence>
<dbReference type="GO" id="GO:0003700">
    <property type="term" value="F:DNA-binding transcription factor activity"/>
    <property type="evidence" value="ECO:0007669"/>
    <property type="project" value="InterPro"/>
</dbReference>
<dbReference type="GO" id="GO:0043565">
    <property type="term" value="F:sequence-specific DNA binding"/>
    <property type="evidence" value="ECO:0007669"/>
    <property type="project" value="InterPro"/>
</dbReference>
<dbReference type="STRING" id="354355.SAMN05660816_02883"/>
<dbReference type="Gene3D" id="1.10.10.60">
    <property type="entry name" value="Homeodomain-like"/>
    <property type="match status" value="2"/>
</dbReference>
<evidence type="ECO:0000256" key="1">
    <source>
        <dbReference type="ARBA" id="ARBA00023015"/>
    </source>
</evidence>
<evidence type="ECO:0000256" key="2">
    <source>
        <dbReference type="ARBA" id="ARBA00023163"/>
    </source>
</evidence>
<gene>
    <name evidence="4" type="ORF">A4H97_11090</name>
</gene>
<dbReference type="RefSeq" id="WP_081203122.1">
    <property type="nucleotide sequence ID" value="NZ_FOCZ01000005.1"/>
</dbReference>
<dbReference type="SUPFAM" id="SSF46689">
    <property type="entry name" value="Homeodomain-like"/>
    <property type="match status" value="2"/>
</dbReference>
<accession>A0A1V9E999</accession>
<dbReference type="Pfam" id="PF01965">
    <property type="entry name" value="DJ-1_PfpI"/>
    <property type="match status" value="1"/>
</dbReference>
<dbReference type="OrthoDB" id="9803764at2"/>
<reference evidence="5" key="1">
    <citation type="submission" date="2016-04" db="EMBL/GenBank/DDBJ databases">
        <authorList>
            <person name="Chen L."/>
            <person name="Zhuang W."/>
            <person name="Wang G."/>
        </authorList>
    </citation>
    <scope>NUCLEOTIDE SEQUENCE [LARGE SCALE GENOMIC DNA]</scope>
    <source>
        <strain evidence="5">17621</strain>
    </source>
</reference>
<keyword evidence="1" id="KW-0805">Transcription regulation</keyword>
<evidence type="ECO:0000259" key="3">
    <source>
        <dbReference type="PROSITE" id="PS01124"/>
    </source>
</evidence>
<dbReference type="SMART" id="SM00342">
    <property type="entry name" value="HTH_ARAC"/>
    <property type="match status" value="1"/>
</dbReference>
<evidence type="ECO:0000313" key="4">
    <source>
        <dbReference type="EMBL" id="OQP42708.1"/>
    </source>
</evidence>
<dbReference type="InterPro" id="IPR029062">
    <property type="entry name" value="Class_I_gatase-like"/>
</dbReference>
<dbReference type="PROSITE" id="PS01124">
    <property type="entry name" value="HTH_ARAC_FAMILY_2"/>
    <property type="match status" value="1"/>
</dbReference>
<dbReference type="AlphaFoldDB" id="A0A1V9E999"/>
<dbReference type="Pfam" id="PF12833">
    <property type="entry name" value="HTH_18"/>
    <property type="match status" value="1"/>
</dbReference>
<dbReference type="Gene3D" id="3.40.50.880">
    <property type="match status" value="1"/>
</dbReference>
<dbReference type="InterPro" id="IPR009057">
    <property type="entry name" value="Homeodomain-like_sf"/>
</dbReference>
<feature type="domain" description="HTH araC/xylS-type" evidence="3">
    <location>
        <begin position="220"/>
        <end position="318"/>
    </location>
</feature>
<name>A0A1V9E999_9BACT</name>
<dbReference type="Proteomes" id="UP000192610">
    <property type="component" value="Unassembled WGS sequence"/>
</dbReference>
<organism evidence="4 5">
    <name type="scientific">Niastella yeongjuensis</name>
    <dbReference type="NCBI Taxonomy" id="354355"/>
    <lineage>
        <taxon>Bacteria</taxon>
        <taxon>Pseudomonadati</taxon>
        <taxon>Bacteroidota</taxon>
        <taxon>Chitinophagia</taxon>
        <taxon>Chitinophagales</taxon>
        <taxon>Chitinophagaceae</taxon>
        <taxon>Niastella</taxon>
    </lineage>
</organism>